<dbReference type="RefSeq" id="WP_044427105.1">
    <property type="nucleotide sequence ID" value="NZ_BJYZ01000006.1"/>
</dbReference>
<accession>A0A512DMN2</accession>
<reference evidence="1 2" key="1">
    <citation type="submission" date="2019-07" db="EMBL/GenBank/DDBJ databases">
        <title>Whole genome shotgun sequence of Skermanella aerolata NBRC 106429.</title>
        <authorList>
            <person name="Hosoyama A."/>
            <person name="Uohara A."/>
            <person name="Ohji S."/>
            <person name="Ichikawa N."/>
        </authorList>
    </citation>
    <scope>NUCLEOTIDE SEQUENCE [LARGE SCALE GENOMIC DNA]</scope>
    <source>
        <strain evidence="1 2">NBRC 106429</strain>
    </source>
</reference>
<dbReference type="Proteomes" id="UP000321523">
    <property type="component" value="Unassembled WGS sequence"/>
</dbReference>
<dbReference type="OrthoDB" id="5625447at2"/>
<name>A0A512DMN2_9PROT</name>
<comment type="caution">
    <text evidence="1">The sequence shown here is derived from an EMBL/GenBank/DDBJ whole genome shotgun (WGS) entry which is preliminary data.</text>
</comment>
<evidence type="ECO:0000313" key="1">
    <source>
        <dbReference type="EMBL" id="GEO37420.1"/>
    </source>
</evidence>
<gene>
    <name evidence="1" type="ORF">SAE02_15680</name>
</gene>
<organism evidence="1 2">
    <name type="scientific">Skermanella aerolata</name>
    <dbReference type="NCBI Taxonomy" id="393310"/>
    <lineage>
        <taxon>Bacteria</taxon>
        <taxon>Pseudomonadati</taxon>
        <taxon>Pseudomonadota</taxon>
        <taxon>Alphaproteobacteria</taxon>
        <taxon>Rhodospirillales</taxon>
        <taxon>Azospirillaceae</taxon>
        <taxon>Skermanella</taxon>
    </lineage>
</organism>
<sequence length="90" mass="10301">MITIEDCIALSELTEPEILAIAEHEHVPEMVALEMGNYLLHRPDGETCIKGIILDDIRQAQERGDRRHVARLKLVLRHFMDTHGMTVKLC</sequence>
<dbReference type="EMBL" id="BJYZ01000006">
    <property type="protein sequence ID" value="GEO37420.1"/>
    <property type="molecule type" value="Genomic_DNA"/>
</dbReference>
<proteinExistence type="predicted"/>
<dbReference type="AlphaFoldDB" id="A0A512DMN2"/>
<evidence type="ECO:0000313" key="2">
    <source>
        <dbReference type="Proteomes" id="UP000321523"/>
    </source>
</evidence>
<protein>
    <submittedName>
        <fullName evidence="1">Uncharacterized protein</fullName>
    </submittedName>
</protein>
<keyword evidence="2" id="KW-1185">Reference proteome</keyword>